<dbReference type="InterPro" id="IPR013783">
    <property type="entry name" value="Ig-like_fold"/>
</dbReference>
<dbReference type="Proteomes" id="UP000054359">
    <property type="component" value="Unassembled WGS sequence"/>
</dbReference>
<protein>
    <recommendedName>
        <fullName evidence="5">Ig-like domain-containing protein</fullName>
    </recommendedName>
</protein>
<comment type="caution">
    <text evidence="2">Lacks conserved residue(s) required for the propagation of feature annotation.</text>
</comment>
<organism evidence="6 7">
    <name type="scientific">Stegodyphus mimosarum</name>
    <name type="common">African social velvet spider</name>
    <dbReference type="NCBI Taxonomy" id="407821"/>
    <lineage>
        <taxon>Eukaryota</taxon>
        <taxon>Metazoa</taxon>
        <taxon>Ecdysozoa</taxon>
        <taxon>Arthropoda</taxon>
        <taxon>Chelicerata</taxon>
        <taxon>Arachnida</taxon>
        <taxon>Araneae</taxon>
        <taxon>Araneomorphae</taxon>
        <taxon>Entelegynae</taxon>
        <taxon>Eresoidea</taxon>
        <taxon>Eresidae</taxon>
        <taxon>Stegodyphus</taxon>
    </lineage>
</organism>
<dbReference type="InterPro" id="IPR036055">
    <property type="entry name" value="LDL_receptor-like_sf"/>
</dbReference>
<feature type="disulfide bond" evidence="2">
    <location>
        <begin position="118"/>
        <end position="130"/>
    </location>
</feature>
<dbReference type="STRING" id="407821.A0A087UAJ2"/>
<dbReference type="Pfam" id="PF00057">
    <property type="entry name" value="Ldl_recept_a"/>
    <property type="match status" value="1"/>
</dbReference>
<sequence length="341" mass="37968">MEFLFPIILFLSCVAADHHSINISPYGTRIVLEEGADLNLTCKVKTKLWQDKEFDLSWKLPTQSSVKDRILINKTKDQLAITIQSVQKNDTGPYICELQNDGIISSRKISVSVRSKKCVKRFFDCGGGICISKRYVCDGYVDCSSGYDESVKLCGPNPCHGKILCDGRCIPHEFCCDPAVSNNCSISYLMPCCREVLNEDSVASPCPPSVDCHIVPNFGMGCSILHVVAICAAVVIVISTAALFLAYRICSERTEQLHRWSRVSENEFRAAITSRHGAGLLLNNRNFLHERENFNSDQYVRDSQLPDYLVRVNYVPGSGFQVADCRPKPPPYTENSIGIPP</sequence>
<dbReference type="OrthoDB" id="2019384at2759"/>
<evidence type="ECO:0000313" key="7">
    <source>
        <dbReference type="Proteomes" id="UP000054359"/>
    </source>
</evidence>
<dbReference type="CDD" id="cd00112">
    <property type="entry name" value="LDLa"/>
    <property type="match status" value="1"/>
</dbReference>
<keyword evidence="4" id="KW-0732">Signal</keyword>
<keyword evidence="3" id="KW-1133">Transmembrane helix</keyword>
<dbReference type="PROSITE" id="PS50835">
    <property type="entry name" value="IG_LIKE"/>
    <property type="match status" value="1"/>
</dbReference>
<dbReference type="InterPro" id="IPR036179">
    <property type="entry name" value="Ig-like_dom_sf"/>
</dbReference>
<evidence type="ECO:0000313" key="6">
    <source>
        <dbReference type="EMBL" id="KFM74381.1"/>
    </source>
</evidence>
<evidence type="ECO:0000256" key="1">
    <source>
        <dbReference type="ARBA" id="ARBA00023157"/>
    </source>
</evidence>
<dbReference type="SUPFAM" id="SSF48726">
    <property type="entry name" value="Immunoglobulin"/>
    <property type="match status" value="1"/>
</dbReference>
<accession>A0A087UAJ2</accession>
<dbReference type="InterPro" id="IPR003599">
    <property type="entry name" value="Ig_sub"/>
</dbReference>
<feature type="non-terminal residue" evidence="6">
    <location>
        <position position="341"/>
    </location>
</feature>
<keyword evidence="3" id="KW-0812">Transmembrane</keyword>
<evidence type="ECO:0000259" key="5">
    <source>
        <dbReference type="PROSITE" id="PS50835"/>
    </source>
</evidence>
<feature type="disulfide bond" evidence="2">
    <location>
        <begin position="125"/>
        <end position="143"/>
    </location>
</feature>
<dbReference type="PROSITE" id="PS50068">
    <property type="entry name" value="LDLRA_2"/>
    <property type="match status" value="1"/>
</dbReference>
<name>A0A087UAJ2_STEMI</name>
<dbReference type="SUPFAM" id="SSF57424">
    <property type="entry name" value="LDL receptor-like module"/>
    <property type="match status" value="1"/>
</dbReference>
<feature type="domain" description="Ig-like" evidence="5">
    <location>
        <begin position="25"/>
        <end position="110"/>
    </location>
</feature>
<gene>
    <name evidence="6" type="ORF">X975_02230</name>
</gene>
<keyword evidence="1 2" id="KW-1015">Disulfide bond</keyword>
<dbReference type="SMART" id="SM00192">
    <property type="entry name" value="LDLa"/>
    <property type="match status" value="1"/>
</dbReference>
<evidence type="ECO:0000256" key="2">
    <source>
        <dbReference type="PROSITE-ProRule" id="PRU00124"/>
    </source>
</evidence>
<feature type="transmembrane region" description="Helical" evidence="3">
    <location>
        <begin position="224"/>
        <end position="247"/>
    </location>
</feature>
<reference evidence="6 7" key="1">
    <citation type="submission" date="2013-11" db="EMBL/GenBank/DDBJ databases">
        <title>Genome sequencing of Stegodyphus mimosarum.</title>
        <authorList>
            <person name="Bechsgaard J."/>
        </authorList>
    </citation>
    <scope>NUCLEOTIDE SEQUENCE [LARGE SCALE GENOMIC DNA]</scope>
</reference>
<dbReference type="InterPro" id="IPR013098">
    <property type="entry name" value="Ig_I-set"/>
</dbReference>
<dbReference type="Pfam" id="PF07679">
    <property type="entry name" value="I-set"/>
    <property type="match status" value="1"/>
</dbReference>
<keyword evidence="3" id="KW-0472">Membrane</keyword>
<dbReference type="SMART" id="SM00409">
    <property type="entry name" value="IG"/>
    <property type="match status" value="1"/>
</dbReference>
<feature type="signal peptide" evidence="4">
    <location>
        <begin position="1"/>
        <end position="16"/>
    </location>
</feature>
<proteinExistence type="predicted"/>
<dbReference type="InterPro" id="IPR002172">
    <property type="entry name" value="LDrepeatLR_classA_rpt"/>
</dbReference>
<evidence type="ECO:0000256" key="4">
    <source>
        <dbReference type="SAM" id="SignalP"/>
    </source>
</evidence>
<feature type="chain" id="PRO_5001830346" description="Ig-like domain-containing protein" evidence="4">
    <location>
        <begin position="17"/>
        <end position="341"/>
    </location>
</feature>
<evidence type="ECO:0000256" key="3">
    <source>
        <dbReference type="SAM" id="Phobius"/>
    </source>
</evidence>
<dbReference type="EMBL" id="KK119009">
    <property type="protein sequence ID" value="KFM74381.1"/>
    <property type="molecule type" value="Genomic_DNA"/>
</dbReference>
<dbReference type="AlphaFoldDB" id="A0A087UAJ2"/>
<dbReference type="OMA" id="ESTHECG"/>
<dbReference type="Gene3D" id="2.60.40.10">
    <property type="entry name" value="Immunoglobulins"/>
    <property type="match status" value="1"/>
</dbReference>
<keyword evidence="7" id="KW-1185">Reference proteome</keyword>
<dbReference type="InterPro" id="IPR007110">
    <property type="entry name" value="Ig-like_dom"/>
</dbReference>
<dbReference type="Gene3D" id="4.10.400.10">
    <property type="entry name" value="Low-density Lipoprotein Receptor"/>
    <property type="match status" value="1"/>
</dbReference>